<dbReference type="Proteomes" id="UP000524404">
    <property type="component" value="Unassembled WGS sequence"/>
</dbReference>
<evidence type="ECO:0000313" key="1">
    <source>
        <dbReference type="EMBL" id="MBB6002615.1"/>
    </source>
</evidence>
<dbReference type="AlphaFoldDB" id="A0A841EHH9"/>
<keyword evidence="2" id="KW-1185">Reference proteome</keyword>
<comment type="caution">
    <text evidence="1">The sequence shown here is derived from an EMBL/GenBank/DDBJ whole genome shotgun (WGS) entry which is preliminary data.</text>
</comment>
<proteinExistence type="predicted"/>
<dbReference type="EMBL" id="JACHKT010000006">
    <property type="protein sequence ID" value="MBB6002615.1"/>
    <property type="molecule type" value="Genomic_DNA"/>
</dbReference>
<accession>A0A841EHH9</accession>
<protein>
    <submittedName>
        <fullName evidence="1">Uncharacterized protein</fullName>
    </submittedName>
</protein>
<reference evidence="1 2" key="1">
    <citation type="submission" date="2020-08" db="EMBL/GenBank/DDBJ databases">
        <title>Functional genomics of gut bacteria from endangered species of beetles.</title>
        <authorList>
            <person name="Carlos-Shanley C."/>
        </authorList>
    </citation>
    <scope>NUCLEOTIDE SEQUENCE [LARGE SCALE GENOMIC DNA]</scope>
    <source>
        <strain evidence="1 2">S00070</strain>
    </source>
</reference>
<organism evidence="1 2">
    <name type="scientific">Arcicella rosea</name>
    <dbReference type="NCBI Taxonomy" id="502909"/>
    <lineage>
        <taxon>Bacteria</taxon>
        <taxon>Pseudomonadati</taxon>
        <taxon>Bacteroidota</taxon>
        <taxon>Cytophagia</taxon>
        <taxon>Cytophagales</taxon>
        <taxon>Flectobacillaceae</taxon>
        <taxon>Arcicella</taxon>
    </lineage>
</organism>
<gene>
    <name evidence="1" type="ORF">HNP25_001267</name>
</gene>
<name>A0A841EHH9_9BACT</name>
<dbReference type="RefSeq" id="WP_184131936.1">
    <property type="nucleotide sequence ID" value="NZ_JACHKT010000006.1"/>
</dbReference>
<sequence>MATHLQDWFIMDSMPVCVYTRASRNLRFATDFQVDNDTLYGHCASKKEDYYGLSYIY</sequence>
<evidence type="ECO:0000313" key="2">
    <source>
        <dbReference type="Proteomes" id="UP000524404"/>
    </source>
</evidence>